<dbReference type="Pfam" id="PF04854">
    <property type="entry name" value="DUF624"/>
    <property type="match status" value="1"/>
</dbReference>
<dbReference type="AlphaFoldDB" id="A0A5Q2TIZ3"/>
<dbReference type="InterPro" id="IPR006938">
    <property type="entry name" value="DUF624"/>
</dbReference>
<accession>A0A5Q2TIZ3</accession>
<proteinExistence type="predicted"/>
<keyword evidence="3" id="KW-1185">Reference proteome</keyword>
<organism evidence="2 3">
    <name type="scientific">Gracilibacillus salitolerans</name>
    <dbReference type="NCBI Taxonomy" id="2663022"/>
    <lineage>
        <taxon>Bacteria</taxon>
        <taxon>Bacillati</taxon>
        <taxon>Bacillota</taxon>
        <taxon>Bacilli</taxon>
        <taxon>Bacillales</taxon>
        <taxon>Bacillaceae</taxon>
        <taxon>Gracilibacillus</taxon>
    </lineage>
</organism>
<dbReference type="Proteomes" id="UP000339690">
    <property type="component" value="Chromosome"/>
</dbReference>
<feature type="transmembrane region" description="Helical" evidence="1">
    <location>
        <begin position="20"/>
        <end position="49"/>
    </location>
</feature>
<sequence>MTKTVNSNGFYRFLEWMMWIMYLNLLWVLMSLVGLVVLGIFPATMALVITMREWCVQKDDIAFNKTFFKAYKNTFIQANVIGYLLTAVGYILVVDYQWIMQHTTTFQSIFLVLFIVIGIIFTITLLYIFPTFAHFDLSIRQTFKHAIVLGLFSPFVTIGMFVALFVLQYVWRFIPGLLPVVGISFTFYIITRLAIFAFESFENRQQTILEKEYVKGEKKHA</sequence>
<reference evidence="2 3" key="1">
    <citation type="submission" date="2019-11" db="EMBL/GenBank/DDBJ databases">
        <title>Gracilibacillus salitolerans sp. nov., a moderate halophile isolated from a saline soil in northwest China.</title>
        <authorList>
            <person name="Gan L."/>
        </authorList>
    </citation>
    <scope>NUCLEOTIDE SEQUENCE [LARGE SCALE GENOMIC DNA]</scope>
    <source>
        <strain evidence="2 3">SCU50</strain>
    </source>
</reference>
<keyword evidence="1" id="KW-0812">Transmembrane</keyword>
<keyword evidence="1" id="KW-1133">Transmembrane helix</keyword>
<evidence type="ECO:0000313" key="2">
    <source>
        <dbReference type="EMBL" id="QGH33953.1"/>
    </source>
</evidence>
<feature type="transmembrane region" description="Helical" evidence="1">
    <location>
        <begin position="105"/>
        <end position="129"/>
    </location>
</feature>
<protein>
    <submittedName>
        <fullName evidence="2">DUF624 domain-containing protein</fullName>
    </submittedName>
</protein>
<feature type="transmembrane region" description="Helical" evidence="1">
    <location>
        <begin position="70"/>
        <end position="93"/>
    </location>
</feature>
<keyword evidence="1" id="KW-0472">Membrane</keyword>
<feature type="transmembrane region" description="Helical" evidence="1">
    <location>
        <begin position="177"/>
        <end position="198"/>
    </location>
</feature>
<gene>
    <name evidence="2" type="ORF">GI584_07920</name>
</gene>
<name>A0A5Q2TIZ3_9BACI</name>
<dbReference type="RefSeq" id="WP_153790883.1">
    <property type="nucleotide sequence ID" value="NZ_CP045915.1"/>
</dbReference>
<evidence type="ECO:0000256" key="1">
    <source>
        <dbReference type="SAM" id="Phobius"/>
    </source>
</evidence>
<dbReference type="KEGG" id="grc:GI584_07920"/>
<dbReference type="EMBL" id="CP045915">
    <property type="protein sequence ID" value="QGH33953.1"/>
    <property type="molecule type" value="Genomic_DNA"/>
</dbReference>
<feature type="transmembrane region" description="Helical" evidence="1">
    <location>
        <begin position="149"/>
        <end position="171"/>
    </location>
</feature>
<evidence type="ECO:0000313" key="3">
    <source>
        <dbReference type="Proteomes" id="UP000339690"/>
    </source>
</evidence>